<name>A0A834WFV7_9FABA</name>
<evidence type="ECO:0000259" key="1">
    <source>
        <dbReference type="Pfam" id="PF08646"/>
    </source>
</evidence>
<comment type="caution">
    <text evidence="2">The sequence shown here is derived from an EMBL/GenBank/DDBJ whole genome shotgun (WGS) entry which is preliminary data.</text>
</comment>
<dbReference type="PANTHER" id="PTHR47165">
    <property type="entry name" value="OS03G0429900 PROTEIN"/>
    <property type="match status" value="1"/>
</dbReference>
<dbReference type="GO" id="GO:0003677">
    <property type="term" value="F:DNA binding"/>
    <property type="evidence" value="ECO:0007669"/>
    <property type="project" value="UniProtKB-KW"/>
</dbReference>
<dbReference type="InterPro" id="IPR013955">
    <property type="entry name" value="Rep_factor-A_C"/>
</dbReference>
<keyword evidence="3" id="KW-1185">Reference proteome</keyword>
<reference evidence="2" key="1">
    <citation type="submission" date="2020-09" db="EMBL/GenBank/DDBJ databases">
        <title>Genome-Enabled Discovery of Anthraquinone Biosynthesis in Senna tora.</title>
        <authorList>
            <person name="Kang S.-H."/>
            <person name="Pandey R.P."/>
            <person name="Lee C.-M."/>
            <person name="Sim J.-S."/>
            <person name="Jeong J.-T."/>
            <person name="Choi B.-S."/>
            <person name="Jung M."/>
            <person name="Ginzburg D."/>
            <person name="Zhao K."/>
            <person name="Won S.Y."/>
            <person name="Oh T.-J."/>
            <person name="Yu Y."/>
            <person name="Kim N.-H."/>
            <person name="Lee O.R."/>
            <person name="Lee T.-H."/>
            <person name="Bashyal P."/>
            <person name="Kim T.-S."/>
            <person name="Lee W.-H."/>
            <person name="Kawkins C."/>
            <person name="Kim C.-K."/>
            <person name="Kim J.S."/>
            <person name="Ahn B.O."/>
            <person name="Rhee S.Y."/>
            <person name="Sohng J.K."/>
        </authorList>
    </citation>
    <scope>NUCLEOTIDE SEQUENCE</scope>
    <source>
        <tissue evidence="2">Leaf</tissue>
    </source>
</reference>
<dbReference type="PANTHER" id="PTHR47165:SF4">
    <property type="entry name" value="OS03G0429900 PROTEIN"/>
    <property type="match status" value="1"/>
</dbReference>
<proteinExistence type="predicted"/>
<accession>A0A834WFV7</accession>
<protein>
    <submittedName>
        <fullName evidence="2">Replication protein A 70 kDa DNA-binding subunit D-like</fullName>
    </submittedName>
</protein>
<dbReference type="InterPro" id="IPR012340">
    <property type="entry name" value="NA-bd_OB-fold"/>
</dbReference>
<dbReference type="Proteomes" id="UP000634136">
    <property type="component" value="Unassembled WGS sequence"/>
</dbReference>
<dbReference type="Pfam" id="PF08646">
    <property type="entry name" value="Rep_fac-A_C"/>
    <property type="match status" value="1"/>
</dbReference>
<sequence>MHATRILINEDLDEFRQFGDNLHPTDIKSPLNRSSSSSVLSSSPCVDPFAAMSVTSISDLFIADDESVHCIVASVLKVNTDKGWYYDACKKCFKKLDTDGAIFYCSKCETSVPIPEARFRIELVVIDDTDPANIVIFEKDVANFLGTTANLLKKRLLRFLGKLFVFKVFVKLNKWNPTPLFTVQKMSCDKSIVERLTKSTIEDQNQDNCELTHLNGTDHLSATNDNSTPDLVKRFNSA</sequence>
<dbReference type="OrthoDB" id="671687at2759"/>
<evidence type="ECO:0000313" key="3">
    <source>
        <dbReference type="Proteomes" id="UP000634136"/>
    </source>
</evidence>
<dbReference type="AlphaFoldDB" id="A0A834WFV7"/>
<feature type="domain" description="Replication factor A C-terminal" evidence="1">
    <location>
        <begin position="72"/>
        <end position="154"/>
    </location>
</feature>
<dbReference type="SUPFAM" id="SSF50249">
    <property type="entry name" value="Nucleic acid-binding proteins"/>
    <property type="match status" value="1"/>
</dbReference>
<keyword evidence="2" id="KW-0238">DNA-binding</keyword>
<evidence type="ECO:0000313" key="2">
    <source>
        <dbReference type="EMBL" id="KAF7815599.1"/>
    </source>
</evidence>
<dbReference type="Gene3D" id="2.40.50.140">
    <property type="entry name" value="Nucleic acid-binding proteins"/>
    <property type="match status" value="1"/>
</dbReference>
<gene>
    <name evidence="2" type="ORF">G2W53_029568</name>
</gene>
<organism evidence="2 3">
    <name type="scientific">Senna tora</name>
    <dbReference type="NCBI Taxonomy" id="362788"/>
    <lineage>
        <taxon>Eukaryota</taxon>
        <taxon>Viridiplantae</taxon>
        <taxon>Streptophyta</taxon>
        <taxon>Embryophyta</taxon>
        <taxon>Tracheophyta</taxon>
        <taxon>Spermatophyta</taxon>
        <taxon>Magnoliopsida</taxon>
        <taxon>eudicotyledons</taxon>
        <taxon>Gunneridae</taxon>
        <taxon>Pentapetalae</taxon>
        <taxon>rosids</taxon>
        <taxon>fabids</taxon>
        <taxon>Fabales</taxon>
        <taxon>Fabaceae</taxon>
        <taxon>Caesalpinioideae</taxon>
        <taxon>Cassia clade</taxon>
        <taxon>Senna</taxon>
    </lineage>
</organism>
<dbReference type="EMBL" id="JAAIUW010000009">
    <property type="protein sequence ID" value="KAF7815599.1"/>
    <property type="molecule type" value="Genomic_DNA"/>
</dbReference>